<reference evidence="1" key="1">
    <citation type="submission" date="2018-02" db="EMBL/GenBank/DDBJ databases">
        <title>Rhizophora mucronata_Transcriptome.</title>
        <authorList>
            <person name="Meera S.P."/>
            <person name="Sreeshan A."/>
            <person name="Augustine A."/>
        </authorList>
    </citation>
    <scope>NUCLEOTIDE SEQUENCE</scope>
    <source>
        <tissue evidence="1">Leaf</tissue>
    </source>
</reference>
<accession>A0A2P2PG11</accession>
<evidence type="ECO:0000313" key="1">
    <source>
        <dbReference type="EMBL" id="MBX53674.1"/>
    </source>
</evidence>
<name>A0A2P2PG11_RHIMU</name>
<protein>
    <submittedName>
        <fullName evidence="1">Uncharacterized protein</fullName>
    </submittedName>
</protein>
<dbReference type="EMBL" id="GGEC01073190">
    <property type="protein sequence ID" value="MBX53674.1"/>
    <property type="molecule type" value="Transcribed_RNA"/>
</dbReference>
<proteinExistence type="predicted"/>
<organism evidence="1">
    <name type="scientific">Rhizophora mucronata</name>
    <name type="common">Asiatic mangrove</name>
    <dbReference type="NCBI Taxonomy" id="61149"/>
    <lineage>
        <taxon>Eukaryota</taxon>
        <taxon>Viridiplantae</taxon>
        <taxon>Streptophyta</taxon>
        <taxon>Embryophyta</taxon>
        <taxon>Tracheophyta</taxon>
        <taxon>Spermatophyta</taxon>
        <taxon>Magnoliopsida</taxon>
        <taxon>eudicotyledons</taxon>
        <taxon>Gunneridae</taxon>
        <taxon>Pentapetalae</taxon>
        <taxon>rosids</taxon>
        <taxon>fabids</taxon>
        <taxon>Malpighiales</taxon>
        <taxon>Rhizophoraceae</taxon>
        <taxon>Rhizophora</taxon>
    </lineage>
</organism>
<sequence length="49" mass="5903">MLLVCLALKERRSDLWFGTSENKTRDPFMMWNYMLMPFMYILSAGMEFS</sequence>
<dbReference type="AlphaFoldDB" id="A0A2P2PG11"/>